<dbReference type="EMBL" id="CADEAL010002724">
    <property type="protein sequence ID" value="CAB1441857.1"/>
    <property type="molecule type" value="Genomic_DNA"/>
</dbReference>
<evidence type="ECO:0000313" key="3">
    <source>
        <dbReference type="Proteomes" id="UP001153269"/>
    </source>
</evidence>
<organism evidence="2 3">
    <name type="scientific">Pleuronectes platessa</name>
    <name type="common">European plaice</name>
    <dbReference type="NCBI Taxonomy" id="8262"/>
    <lineage>
        <taxon>Eukaryota</taxon>
        <taxon>Metazoa</taxon>
        <taxon>Chordata</taxon>
        <taxon>Craniata</taxon>
        <taxon>Vertebrata</taxon>
        <taxon>Euteleostomi</taxon>
        <taxon>Actinopterygii</taxon>
        <taxon>Neopterygii</taxon>
        <taxon>Teleostei</taxon>
        <taxon>Neoteleostei</taxon>
        <taxon>Acanthomorphata</taxon>
        <taxon>Carangaria</taxon>
        <taxon>Pleuronectiformes</taxon>
        <taxon>Pleuronectoidei</taxon>
        <taxon>Pleuronectidae</taxon>
        <taxon>Pleuronectes</taxon>
    </lineage>
</organism>
<reference evidence="2" key="1">
    <citation type="submission" date="2020-03" db="EMBL/GenBank/DDBJ databases">
        <authorList>
            <person name="Weist P."/>
        </authorList>
    </citation>
    <scope>NUCLEOTIDE SEQUENCE</scope>
</reference>
<gene>
    <name evidence="2" type="ORF">PLEPLA_LOCUS29584</name>
</gene>
<accession>A0A9N7V4A2</accession>
<protein>
    <submittedName>
        <fullName evidence="2">Uncharacterized protein</fullName>
    </submittedName>
</protein>
<dbReference type="AlphaFoldDB" id="A0A9N7V4A2"/>
<proteinExistence type="predicted"/>
<evidence type="ECO:0000313" key="2">
    <source>
        <dbReference type="EMBL" id="CAB1441857.1"/>
    </source>
</evidence>
<feature type="region of interest" description="Disordered" evidence="1">
    <location>
        <begin position="121"/>
        <end position="147"/>
    </location>
</feature>
<feature type="compositionally biased region" description="Basic and acidic residues" evidence="1">
    <location>
        <begin position="126"/>
        <end position="143"/>
    </location>
</feature>
<sequence length="225" mass="24130">MLSVVVFTFGDSEAVALEIHLAARQSAVGDRWGMQDISYKQNLLDFNPTGPPRLCGSAFLSSPFLRKCVGYLCGVREAVESGVHGGESVGKPQASDEWRRVWSFVPLMEFYPLPFQSGQTIKRATAKRDSPGEDGGNEKEEGRKKKAENSASSLYNCLNATGIAFIQLKRSLSPYIGGGAGGVGVVWCGVVVELGWVAWAGGRAGDPTVHSLSQQHTAMRAIAPL</sequence>
<keyword evidence="3" id="KW-1185">Reference proteome</keyword>
<comment type="caution">
    <text evidence="2">The sequence shown here is derived from an EMBL/GenBank/DDBJ whole genome shotgun (WGS) entry which is preliminary data.</text>
</comment>
<name>A0A9N7V4A2_PLEPL</name>
<dbReference type="Proteomes" id="UP001153269">
    <property type="component" value="Unassembled WGS sequence"/>
</dbReference>
<evidence type="ECO:0000256" key="1">
    <source>
        <dbReference type="SAM" id="MobiDB-lite"/>
    </source>
</evidence>